<reference evidence="1 2" key="1">
    <citation type="submission" date="2014-07" db="EMBL/GenBank/DDBJ databases">
        <title>Genome Sequencing of Dermacoccus nishinomiyaensis.</title>
        <authorList>
            <person name="Hong K.W."/>
            <person name="Chan K.G."/>
        </authorList>
    </citation>
    <scope>NUCLEOTIDE SEQUENCE [LARGE SCALE GENOMIC DNA]</scope>
    <source>
        <strain evidence="1 2">M25</strain>
    </source>
</reference>
<protein>
    <submittedName>
        <fullName evidence="1">Membrane protein</fullName>
    </submittedName>
</protein>
<keyword evidence="2" id="KW-1185">Reference proteome</keyword>
<dbReference type="Proteomes" id="UP000027986">
    <property type="component" value="Chromosome"/>
</dbReference>
<dbReference type="EMBL" id="CP008889">
    <property type="protein sequence ID" value="AIF41358.1"/>
    <property type="molecule type" value="Genomic_DNA"/>
</dbReference>
<dbReference type="OrthoDB" id="3830423at2"/>
<dbReference type="GeneID" id="41841601"/>
<dbReference type="RefSeq" id="WP_006945590.1">
    <property type="nucleotide sequence ID" value="NZ_CAKZHM010000082.1"/>
</dbReference>
<dbReference type="STRING" id="1274.HX89_10865"/>
<organism evidence="1 2">
    <name type="scientific">Dermacoccus nishinomiyaensis</name>
    <dbReference type="NCBI Taxonomy" id="1274"/>
    <lineage>
        <taxon>Bacteria</taxon>
        <taxon>Bacillati</taxon>
        <taxon>Actinomycetota</taxon>
        <taxon>Actinomycetes</taxon>
        <taxon>Micrococcales</taxon>
        <taxon>Dermacoccaceae</taxon>
        <taxon>Dermacoccus</taxon>
    </lineage>
</organism>
<proteinExistence type="predicted"/>
<dbReference type="HOGENOM" id="CLU_145468_1_0_11"/>
<dbReference type="AlphaFoldDB" id="A0A075JMH9"/>
<evidence type="ECO:0000313" key="1">
    <source>
        <dbReference type="EMBL" id="AIF41358.1"/>
    </source>
</evidence>
<accession>A0A075JMH9</accession>
<gene>
    <name evidence="1" type="ORF">HX89_10865</name>
</gene>
<dbReference type="KEGG" id="dni:HX89_10865"/>
<sequence>MSTLNEILLLVHLLGMAAIVGGFLAVLKAPRAIPAMVWGARLQLLSGLAMVGVAESQHWSLDHTWVAVKLVIALIVAGLLEVSSSKEKKGDSAAPLVQAAAALAVINVIVAIFWH</sequence>
<dbReference type="eggNOG" id="ENOG5032ZIA">
    <property type="taxonomic scope" value="Bacteria"/>
</dbReference>
<evidence type="ECO:0000313" key="2">
    <source>
        <dbReference type="Proteomes" id="UP000027986"/>
    </source>
</evidence>
<name>A0A075JMH9_9MICO</name>